<name>T0JJW2_COLGC</name>
<dbReference type="EMBL" id="AMYD01004278">
    <property type="protein sequence ID" value="EQB43452.1"/>
    <property type="molecule type" value="Genomic_DNA"/>
</dbReference>
<accession>T0JJW2</accession>
<evidence type="ECO:0000313" key="1">
    <source>
        <dbReference type="EMBL" id="EQB43452.1"/>
    </source>
</evidence>
<protein>
    <submittedName>
        <fullName evidence="1">Uncharacterized protein</fullName>
    </submittedName>
</protein>
<gene>
    <name evidence="1" type="ORF">CGLO_17890</name>
</gene>
<evidence type="ECO:0000313" key="2">
    <source>
        <dbReference type="Proteomes" id="UP000015530"/>
    </source>
</evidence>
<organism evidence="1 2">
    <name type="scientific">Colletotrichum gloeosporioides (strain Cg-14)</name>
    <name type="common">Anthracnose fungus</name>
    <name type="synonym">Glomerella cingulata</name>
    <dbReference type="NCBI Taxonomy" id="1237896"/>
    <lineage>
        <taxon>Eukaryota</taxon>
        <taxon>Fungi</taxon>
        <taxon>Dikarya</taxon>
        <taxon>Ascomycota</taxon>
        <taxon>Pezizomycotina</taxon>
        <taxon>Sordariomycetes</taxon>
        <taxon>Hypocreomycetidae</taxon>
        <taxon>Glomerellales</taxon>
        <taxon>Glomerellaceae</taxon>
        <taxon>Colletotrichum</taxon>
        <taxon>Colletotrichum gloeosporioides species complex</taxon>
    </lineage>
</organism>
<proteinExistence type="predicted"/>
<dbReference type="Proteomes" id="UP000015530">
    <property type="component" value="Unassembled WGS sequence"/>
</dbReference>
<comment type="caution">
    <text evidence="1">The sequence shown here is derived from an EMBL/GenBank/DDBJ whole genome shotgun (WGS) entry which is preliminary data.</text>
</comment>
<sequence length="14" mass="1638">MQADDHSSMRMECP</sequence>
<reference evidence="2" key="1">
    <citation type="journal article" date="2013" name="Mol. Plant Microbe Interact.">
        <title>Global aspects of pacC regulation of pathogenicity genes in Colletotrichum gloeosporioides as revealed by transcriptome analysis.</title>
        <authorList>
            <person name="Alkan N."/>
            <person name="Meng X."/>
            <person name="Friedlander G."/>
            <person name="Reuveni E."/>
            <person name="Sukno S."/>
            <person name="Sherman A."/>
            <person name="Thon M."/>
            <person name="Fluhr R."/>
            <person name="Prusky D."/>
        </authorList>
    </citation>
    <scope>NUCLEOTIDE SEQUENCE [LARGE SCALE GENOMIC DNA]</scope>
    <source>
        <strain evidence="2">Cg-14</strain>
    </source>
</reference>
<dbReference type="HOGENOM" id="CLU_3435062_0_0_1"/>